<organism evidence="2 3">
    <name type="scientific">Cylindrobasidium torrendii FP15055 ss-10</name>
    <dbReference type="NCBI Taxonomy" id="1314674"/>
    <lineage>
        <taxon>Eukaryota</taxon>
        <taxon>Fungi</taxon>
        <taxon>Dikarya</taxon>
        <taxon>Basidiomycota</taxon>
        <taxon>Agaricomycotina</taxon>
        <taxon>Agaricomycetes</taxon>
        <taxon>Agaricomycetidae</taxon>
        <taxon>Agaricales</taxon>
        <taxon>Marasmiineae</taxon>
        <taxon>Physalacriaceae</taxon>
        <taxon>Cylindrobasidium</taxon>
    </lineage>
</organism>
<dbReference type="AlphaFoldDB" id="A0A0D7BUP8"/>
<evidence type="ECO:0000313" key="3">
    <source>
        <dbReference type="Proteomes" id="UP000054007"/>
    </source>
</evidence>
<feature type="compositionally biased region" description="Pro residues" evidence="1">
    <location>
        <begin position="153"/>
        <end position="170"/>
    </location>
</feature>
<feature type="compositionally biased region" description="Polar residues" evidence="1">
    <location>
        <begin position="64"/>
        <end position="73"/>
    </location>
</feature>
<evidence type="ECO:0000313" key="2">
    <source>
        <dbReference type="EMBL" id="KIY74218.1"/>
    </source>
</evidence>
<dbReference type="OrthoDB" id="3438340at2759"/>
<evidence type="ECO:0000256" key="1">
    <source>
        <dbReference type="SAM" id="MobiDB-lite"/>
    </source>
</evidence>
<reference evidence="2 3" key="1">
    <citation type="journal article" date="2015" name="Fungal Genet. Biol.">
        <title>Evolution of novel wood decay mechanisms in Agaricales revealed by the genome sequences of Fistulina hepatica and Cylindrobasidium torrendii.</title>
        <authorList>
            <person name="Floudas D."/>
            <person name="Held B.W."/>
            <person name="Riley R."/>
            <person name="Nagy L.G."/>
            <person name="Koehler G."/>
            <person name="Ransdell A.S."/>
            <person name="Younus H."/>
            <person name="Chow J."/>
            <person name="Chiniquy J."/>
            <person name="Lipzen A."/>
            <person name="Tritt A."/>
            <person name="Sun H."/>
            <person name="Haridas S."/>
            <person name="LaButti K."/>
            <person name="Ohm R.A."/>
            <person name="Kues U."/>
            <person name="Blanchette R.A."/>
            <person name="Grigoriev I.V."/>
            <person name="Minto R.E."/>
            <person name="Hibbett D.S."/>
        </authorList>
    </citation>
    <scope>NUCLEOTIDE SEQUENCE [LARGE SCALE GENOMIC DNA]</scope>
    <source>
        <strain evidence="2 3">FP15055 ss-10</strain>
    </source>
</reference>
<protein>
    <submittedName>
        <fullName evidence="2">Uncharacterized protein</fullName>
    </submittedName>
</protein>
<accession>A0A0D7BUP8</accession>
<feature type="compositionally biased region" description="Basic residues" evidence="1">
    <location>
        <begin position="78"/>
        <end position="87"/>
    </location>
</feature>
<sequence>MTSTEEIDLDTLQANIDLSMAFADNLVSTWFPTTKGPSSTINKLEQDVLSQMKLPSKLGVGASVSETAATSSREANKLKGRLIGKKRPRDDERPPLATRQDPESSDEEESRAGAIHKKARADPFAKKGKKNLEVSVSLPPRSQGALKFVTNGPPSPAKPNPFAMPPPPSKPSEESKPSITSHEAAKPGDLLMAPPSPTAQRKFSLTTAPLPSSSTNSVNVLNLDGPPKGDDESDDDDATAATEPATGDADKKKRRRKKRKNKNKNKSKDAGQQASANSTPAP</sequence>
<proteinExistence type="predicted"/>
<gene>
    <name evidence="2" type="ORF">CYLTODRAFT_439489</name>
</gene>
<name>A0A0D7BUP8_9AGAR</name>
<feature type="region of interest" description="Disordered" evidence="1">
    <location>
        <begin position="60"/>
        <end position="282"/>
    </location>
</feature>
<feature type="compositionally biased region" description="Polar residues" evidence="1">
    <location>
        <begin position="270"/>
        <end position="282"/>
    </location>
</feature>
<keyword evidence="3" id="KW-1185">Reference proteome</keyword>
<feature type="compositionally biased region" description="Low complexity" evidence="1">
    <location>
        <begin position="204"/>
        <end position="226"/>
    </location>
</feature>
<dbReference type="EMBL" id="KN880432">
    <property type="protein sequence ID" value="KIY74218.1"/>
    <property type="molecule type" value="Genomic_DNA"/>
</dbReference>
<dbReference type="Proteomes" id="UP000054007">
    <property type="component" value="Unassembled WGS sequence"/>
</dbReference>
<feature type="compositionally biased region" description="Basic residues" evidence="1">
    <location>
        <begin position="252"/>
        <end position="265"/>
    </location>
</feature>